<feature type="region of interest" description="Disordered" evidence="1">
    <location>
        <begin position="63"/>
        <end position="103"/>
    </location>
</feature>
<gene>
    <name evidence="2" type="ORF">AVEN_1312_1</name>
    <name evidence="3" type="ORF">AVEN_74693_1</name>
</gene>
<feature type="compositionally biased region" description="Polar residues" evidence="1">
    <location>
        <begin position="76"/>
        <end position="103"/>
    </location>
</feature>
<reference evidence="2 4" key="1">
    <citation type="journal article" date="2019" name="Sci. Rep.">
        <title>Orb-weaving spider Araneus ventricosus genome elucidates the spidroin gene catalogue.</title>
        <authorList>
            <person name="Kono N."/>
            <person name="Nakamura H."/>
            <person name="Ohtoshi R."/>
            <person name="Moran D.A.P."/>
            <person name="Shinohara A."/>
            <person name="Yoshida Y."/>
            <person name="Fujiwara M."/>
            <person name="Mori M."/>
            <person name="Tomita M."/>
            <person name="Arakawa K."/>
        </authorList>
    </citation>
    <scope>NUCLEOTIDE SEQUENCE [LARGE SCALE GENOMIC DNA]</scope>
</reference>
<evidence type="ECO:0000313" key="2">
    <source>
        <dbReference type="EMBL" id="GBO12084.1"/>
    </source>
</evidence>
<organism evidence="2 4">
    <name type="scientific">Araneus ventricosus</name>
    <name type="common">Orbweaver spider</name>
    <name type="synonym">Epeira ventricosa</name>
    <dbReference type="NCBI Taxonomy" id="182803"/>
    <lineage>
        <taxon>Eukaryota</taxon>
        <taxon>Metazoa</taxon>
        <taxon>Ecdysozoa</taxon>
        <taxon>Arthropoda</taxon>
        <taxon>Chelicerata</taxon>
        <taxon>Arachnida</taxon>
        <taxon>Araneae</taxon>
        <taxon>Araneomorphae</taxon>
        <taxon>Entelegynae</taxon>
        <taxon>Araneoidea</taxon>
        <taxon>Araneidae</taxon>
        <taxon>Araneus</taxon>
    </lineage>
</organism>
<dbReference type="AlphaFoldDB" id="A0A4Y2UIV2"/>
<evidence type="ECO:0000256" key="1">
    <source>
        <dbReference type="SAM" id="MobiDB-lite"/>
    </source>
</evidence>
<comment type="caution">
    <text evidence="2">The sequence shown here is derived from an EMBL/GenBank/DDBJ whole genome shotgun (WGS) entry which is preliminary data.</text>
</comment>
<proteinExistence type="predicted"/>
<name>A0A4Y2UIV2_ARAVE</name>
<dbReference type="EMBL" id="BGPR01036807">
    <property type="protein sequence ID" value="GBO12159.1"/>
    <property type="molecule type" value="Genomic_DNA"/>
</dbReference>
<dbReference type="Proteomes" id="UP000499080">
    <property type="component" value="Unassembled WGS sequence"/>
</dbReference>
<keyword evidence="4" id="KW-1185">Reference proteome</keyword>
<evidence type="ECO:0000313" key="3">
    <source>
        <dbReference type="EMBL" id="GBO12159.1"/>
    </source>
</evidence>
<sequence>MRPSHTIHANHAHHQNYKQDLLIRIVKSFANTIPRLMMFETSLVGDVETKDVLRLCHPQPFSPIAPLRNTSRHSLDSNNQRNASFSPPRNITNGSNSSPRCSTGSNFAVSRLSSNRISTTRPVATRENESTSINCIKITANKLSLIPDIVNKNTEIPSLCDPFSDVTVIQQSCVQVILSFSRGLIENFWLLITK</sequence>
<protein>
    <submittedName>
        <fullName evidence="2">Uncharacterized protein</fullName>
    </submittedName>
</protein>
<accession>A0A4Y2UIV2</accession>
<evidence type="ECO:0000313" key="4">
    <source>
        <dbReference type="Proteomes" id="UP000499080"/>
    </source>
</evidence>
<dbReference type="EMBL" id="BGPR01036746">
    <property type="protein sequence ID" value="GBO12084.1"/>
    <property type="molecule type" value="Genomic_DNA"/>
</dbReference>